<proteinExistence type="predicted"/>
<dbReference type="EMBL" id="CAMKVN010002444">
    <property type="protein sequence ID" value="CAI2181134.1"/>
    <property type="molecule type" value="Genomic_DNA"/>
</dbReference>
<keyword evidence="3" id="KW-1185">Reference proteome</keyword>
<sequence length="214" mass="24539">MSTSFYGDYYSSSYNVRRIRKSNSPETSESVTTSTTSTTLATSTSSNKSTSDVHKSIEDEELRKLRRLWWEEGNIHPQAKWEEAKLPYVIAKEITLDEYEKRTDEFNVHGLWEWINYEIIIYELPLKHHETFVVSITSEILEKCHPVKRTNAAIGGLGATRTRADNFGKEADASFRPKKPRVQPPNGSDGEDEPWPNLIIEVAYSESEQHALDK</sequence>
<name>A0A9W4STK9_9GLOM</name>
<feature type="region of interest" description="Disordered" evidence="1">
    <location>
        <begin position="20"/>
        <end position="56"/>
    </location>
</feature>
<feature type="compositionally biased region" description="Low complexity" evidence="1">
    <location>
        <begin position="22"/>
        <end position="50"/>
    </location>
</feature>
<evidence type="ECO:0000256" key="1">
    <source>
        <dbReference type="SAM" id="MobiDB-lite"/>
    </source>
</evidence>
<feature type="region of interest" description="Disordered" evidence="1">
    <location>
        <begin position="166"/>
        <end position="195"/>
    </location>
</feature>
<comment type="caution">
    <text evidence="2">The sequence shown here is derived from an EMBL/GenBank/DDBJ whole genome shotgun (WGS) entry which is preliminary data.</text>
</comment>
<dbReference type="AlphaFoldDB" id="A0A9W4STK9"/>
<organism evidence="2 3">
    <name type="scientific">Funneliformis geosporum</name>
    <dbReference type="NCBI Taxonomy" id="1117311"/>
    <lineage>
        <taxon>Eukaryota</taxon>
        <taxon>Fungi</taxon>
        <taxon>Fungi incertae sedis</taxon>
        <taxon>Mucoromycota</taxon>
        <taxon>Glomeromycotina</taxon>
        <taxon>Glomeromycetes</taxon>
        <taxon>Glomerales</taxon>
        <taxon>Glomeraceae</taxon>
        <taxon>Funneliformis</taxon>
    </lineage>
</organism>
<evidence type="ECO:0000313" key="2">
    <source>
        <dbReference type="EMBL" id="CAI2181134.1"/>
    </source>
</evidence>
<dbReference type="Proteomes" id="UP001153678">
    <property type="component" value="Unassembled WGS sequence"/>
</dbReference>
<dbReference type="OrthoDB" id="2313811at2759"/>
<protein>
    <submittedName>
        <fullName evidence="2">15079_t:CDS:1</fullName>
    </submittedName>
</protein>
<feature type="compositionally biased region" description="Basic and acidic residues" evidence="1">
    <location>
        <begin position="166"/>
        <end position="175"/>
    </location>
</feature>
<accession>A0A9W4STK9</accession>
<reference evidence="2" key="1">
    <citation type="submission" date="2022-08" db="EMBL/GenBank/DDBJ databases">
        <authorList>
            <person name="Kallberg Y."/>
            <person name="Tangrot J."/>
            <person name="Rosling A."/>
        </authorList>
    </citation>
    <scope>NUCLEOTIDE SEQUENCE</scope>
    <source>
        <strain evidence="2">Wild A</strain>
    </source>
</reference>
<feature type="non-terminal residue" evidence="2">
    <location>
        <position position="1"/>
    </location>
</feature>
<evidence type="ECO:0000313" key="3">
    <source>
        <dbReference type="Proteomes" id="UP001153678"/>
    </source>
</evidence>
<gene>
    <name evidence="2" type="ORF">FWILDA_LOCUS9930</name>
</gene>